<evidence type="ECO:0000256" key="4">
    <source>
        <dbReference type="ARBA" id="ARBA00015294"/>
    </source>
</evidence>
<comment type="subcellular location">
    <subcellularLocation>
        <location evidence="1">Host Golgi apparatus membrane</location>
        <topology evidence="1">Single-pass type I membrane protein</topology>
    </subcellularLocation>
    <subcellularLocation>
        <location evidence="2">Host endoplasmic reticulum membrane</location>
        <topology evidence="2">Single-pass type I membrane protein</topology>
    </subcellularLocation>
    <subcellularLocation>
        <location evidence="3">Virion membrane</location>
        <topology evidence="3">Single-pass type I membrane protein</topology>
    </subcellularLocation>
</comment>
<organismHost>
    <name type="scientific">Didelphis virginiana</name>
    <name type="common">North American opossum</name>
    <name type="synonym">Didelphis marsupialis virginiana</name>
    <dbReference type="NCBI Taxonomy" id="9267"/>
</organismHost>
<feature type="transmembrane region" description="Helical" evidence="23">
    <location>
        <begin position="455"/>
        <end position="472"/>
    </location>
</feature>
<keyword evidence="19" id="KW-1038">Host endoplasmic reticulum</keyword>
<keyword evidence="15 23" id="KW-1133">Transmembrane helix</keyword>
<feature type="domain" description="Phlebovirus glycoprotein G2 C-terminal" evidence="26">
    <location>
        <begin position="911"/>
        <end position="1069"/>
    </location>
</feature>
<keyword evidence="14" id="KW-1043">Host membrane</keyword>
<evidence type="ECO:0000256" key="15">
    <source>
        <dbReference type="ARBA" id="ARBA00022989"/>
    </source>
</evidence>
<evidence type="ECO:0000259" key="24">
    <source>
        <dbReference type="Pfam" id="PF07243"/>
    </source>
</evidence>
<dbReference type="Proteomes" id="UP000145049">
    <property type="component" value="Genome"/>
</dbReference>
<dbReference type="Pfam" id="PF19019">
    <property type="entry name" value="Phlebo_G2_C"/>
    <property type="match status" value="1"/>
</dbReference>
<evidence type="ECO:0000256" key="18">
    <source>
        <dbReference type="ARBA" id="ARBA00023180"/>
    </source>
</evidence>
<dbReference type="GO" id="GO:0055036">
    <property type="term" value="C:virion membrane"/>
    <property type="evidence" value="ECO:0007669"/>
    <property type="project" value="UniProtKB-SubCell"/>
</dbReference>
<dbReference type="GO" id="GO:0016020">
    <property type="term" value="C:membrane"/>
    <property type="evidence" value="ECO:0007669"/>
    <property type="project" value="InterPro"/>
</dbReference>
<keyword evidence="28" id="KW-1185">Reference proteome</keyword>
<keyword evidence="16 23" id="KW-0472">Membrane</keyword>
<dbReference type="GO" id="GO:0044167">
    <property type="term" value="C:host cell endoplasmic reticulum membrane"/>
    <property type="evidence" value="ECO:0007669"/>
    <property type="project" value="UniProtKB-SubCell"/>
</dbReference>
<dbReference type="KEGG" id="vg:80549655"/>
<evidence type="ECO:0000256" key="9">
    <source>
        <dbReference type="ARBA" id="ARBA00022692"/>
    </source>
</evidence>
<reference evidence="27 28" key="1">
    <citation type="journal article" date="2014" name="Clin. Infect. Dis.">
        <title>Heartland virus-associated death in tennessee.</title>
        <authorList>
            <person name="Muehlenbachs A."/>
            <person name="Fata C.R."/>
            <person name="Lambert A.J."/>
            <person name="Paddock C.D."/>
            <person name="Velez J.O."/>
            <person name="Blau D.M."/>
            <person name="Staples J.E."/>
            <person name="Karlekar M.B."/>
            <person name="Bhatnagar J."/>
            <person name="Nasci R.S."/>
            <person name="Zaki S.R."/>
        </authorList>
    </citation>
    <scope>NUCLEOTIDE SEQUENCE [LARGE SCALE GENOMIC DNA]</scope>
    <source>
        <strain evidence="27">TN</strain>
    </source>
</reference>
<dbReference type="GeneID" id="80549655"/>
<dbReference type="Pfam" id="PF07245">
    <property type="entry name" value="Phlebovirus_G2"/>
    <property type="match status" value="1"/>
</dbReference>
<keyword evidence="18" id="KW-0325">Glycoprotein</keyword>
<evidence type="ECO:0000256" key="21">
    <source>
        <dbReference type="ARBA" id="ARBA00031199"/>
    </source>
</evidence>
<evidence type="ECO:0000256" key="1">
    <source>
        <dbReference type="ARBA" id="ARBA00004244"/>
    </source>
</evidence>
<evidence type="ECO:0000256" key="10">
    <source>
        <dbReference type="ARBA" id="ARBA00022729"/>
    </source>
</evidence>
<evidence type="ECO:0000256" key="23">
    <source>
        <dbReference type="SAM" id="Phobius"/>
    </source>
</evidence>
<evidence type="ECO:0000256" key="5">
    <source>
        <dbReference type="ARBA" id="ARBA00022506"/>
    </source>
</evidence>
<comment type="similarity">
    <text evidence="22">Belongs to the phlebovirus envelope glycoprotein family.</text>
</comment>
<organismHost>
    <name type="scientific">Equus caballus</name>
    <name type="common">Horse</name>
    <dbReference type="NCBI Taxonomy" id="9796"/>
</organismHost>
<sequence>MIVPIVLFLTLCPSELSAWGSPGDPIVCGVRTETNKSIQIEWKEGRSEKLCQIDRLGHVTSWLRNHSSFQGLVGQVKGRPSVSYFPEGASYPRWSGLLSPCDAEWLGMIAVSKAGDTDMIVPGPTYKGKIFVERPTYNGYKGWGCADGKSLSHSGTYCETDSSVSSGLIQGDRVLWVGEVVCQRGTPVPEDVFSELVSLSQSEFPDVCKIDGVALNQCEQESIPQPLDVAWIDVGRSHKVLMREHKTKWVQESSAKDFVCFKVGQGPCSKQEEDDCMSKGNCHGDEVFCRMAGCSARMQDNQEGCRCELLQKPGEIIVNYGGVSVRPTCYGFSRMMATLEVHKPDRELTGCTGCHLECIEGGVKIVTLTSELRSATVCASHFCASAKGGSKTTDILFHTGALVGPNSIRITGQLLDGSKFSFDGHCIFPDGCMALDCTFCKEFLRNPQCYPVKKWLFLVVVIMCCYCALMLLTNILRAIGVWGTWVFAPIKLALALGLRLAKLSKKGLVAVVTRGQMIVNDELHQIRVERGEQNEGRQGYGPRGPIRHWLYSPALILILTTSICSGCDELVHAESKSITCKSASGNEKECSVTGRALLPAVNPGQEACLHFSMPGSPDSKCLKIKVKSINLRCKQASSYYVPEAKARCTSVRRCRWAGDCQSGCPTYFSSNSFSDDWANRMDRAGLGMSGCSDGCGGAACGCFNAAPSCIFWRKWVENPSNRVWKVSPCASWVLAATIELTLPSGEVKTLEPVTGQATQMFKGVAITYLGSSIEIVGMTRLCEMKEMGTGIMALAPCNDPGHAIMGNVGEIQCSSIESAKHIRSDGCIWNADLVGIELRVDDAVCFSKLTSVEAVANFSKIPATISGVRFDQGNHGESRIYGSPLDITRVSGEFSVSFRGMRLKLSEISASCTGEITNVSGCYSCMTGASVSIKLHSSKNTTGHLKCDSDETAFSVMEGTHTYRPHMSFDKAVIDEECVLNCGGHSSKLLLKGSLVFMDVPRFVDGSYVQTYHSKVPAGGRVPNPVDWLNALFGDGITRWILGIIGVLLACVMLFVVVVAITRRLIKGLTQRAKVA</sequence>
<protein>
    <recommendedName>
        <fullName evidence="4">Envelopment polyprotein</fullName>
    </recommendedName>
    <alternativeName>
        <fullName evidence="21">M polyprotein</fullName>
    </alternativeName>
</protein>
<evidence type="ECO:0000256" key="12">
    <source>
        <dbReference type="ARBA" id="ARBA00022812"/>
    </source>
</evidence>
<keyword evidence="9 23" id="KW-0812">Transmembrane</keyword>
<keyword evidence="13" id="KW-0946">Virion</keyword>
<accession>A0A075M4U1</accession>
<organism evidence="27 28">
    <name type="scientific">Heartland virus</name>
    <name type="common">HTRV</name>
    <dbReference type="NCBI Taxonomy" id="1216928"/>
    <lineage>
        <taxon>Viruses</taxon>
        <taxon>Riboviria</taxon>
        <taxon>Orthornavirae</taxon>
        <taxon>Negarnaviricota</taxon>
        <taxon>Polyploviricotina</taxon>
        <taxon>Bunyaviricetes</taxon>
        <taxon>Hareavirales</taxon>
        <taxon>Phenuiviridae</taxon>
        <taxon>Bandavirus</taxon>
        <taxon>Bandavirus heartlandense</taxon>
    </lineage>
</organism>
<dbReference type="Pfam" id="PF07243">
    <property type="entry name" value="Phlebovirus_G1"/>
    <property type="match status" value="1"/>
</dbReference>
<evidence type="ECO:0000256" key="6">
    <source>
        <dbReference type="ARBA" id="ARBA00022510"/>
    </source>
</evidence>
<organismHost>
    <name type="scientific">Amblyomma americanum</name>
    <name type="common">Lone star tick</name>
    <dbReference type="NCBI Taxonomy" id="6943"/>
</organismHost>
<keyword evidence="7" id="KW-0945">Host-virus interaction</keyword>
<dbReference type="InterPro" id="IPR009878">
    <property type="entry name" value="Phlebovirus_G2_fusion"/>
</dbReference>
<dbReference type="Gene3D" id="2.60.40.3770">
    <property type="match status" value="1"/>
</dbReference>
<organismHost>
    <name type="scientific">Canis latrans</name>
    <name type="common">Coyote</name>
    <dbReference type="NCBI Taxonomy" id="9614"/>
</organismHost>
<keyword evidence="12" id="KW-1040">Host Golgi apparatus</keyword>
<evidence type="ECO:0000256" key="22">
    <source>
        <dbReference type="ARBA" id="ARBA00033745"/>
    </source>
</evidence>
<evidence type="ECO:0000259" key="25">
    <source>
        <dbReference type="Pfam" id="PF07245"/>
    </source>
</evidence>
<evidence type="ECO:0000256" key="17">
    <source>
        <dbReference type="ARBA" id="ARBA00023157"/>
    </source>
</evidence>
<feature type="domain" description="Phlebovirus glycoprotein G1" evidence="24">
    <location>
        <begin position="198"/>
        <end position="560"/>
    </location>
</feature>
<feature type="transmembrane region" description="Helical" evidence="23">
    <location>
        <begin position="1040"/>
        <end position="1062"/>
    </location>
</feature>
<evidence type="ECO:0000256" key="19">
    <source>
        <dbReference type="ARBA" id="ARBA00023184"/>
    </source>
</evidence>
<feature type="domain" description="Phlebovirus glycoprotein G2 fusion" evidence="25">
    <location>
        <begin position="567"/>
        <end position="874"/>
    </location>
</feature>
<dbReference type="EMBL" id="KJ740147">
    <property type="protein sequence ID" value="AIF75092.1"/>
    <property type="molecule type" value="Genomic_RNA"/>
</dbReference>
<organismHost>
    <name type="scientific">Odocoileus virginianus</name>
    <name type="common">White-tailed deer</name>
    <dbReference type="NCBI Taxonomy" id="9874"/>
</organismHost>
<organismHost>
    <name type="scientific">Alces americanus</name>
    <name type="common">American moose</name>
    <dbReference type="NCBI Taxonomy" id="999462"/>
</organismHost>
<evidence type="ECO:0000256" key="20">
    <source>
        <dbReference type="ARBA" id="ARBA00023296"/>
    </source>
</evidence>
<evidence type="ECO:0000313" key="27">
    <source>
        <dbReference type="EMBL" id="AIF75092.1"/>
    </source>
</evidence>
<dbReference type="InterPro" id="IPR043603">
    <property type="entry name" value="Phlebo_G2_C"/>
</dbReference>
<evidence type="ECO:0000256" key="13">
    <source>
        <dbReference type="ARBA" id="ARBA00022844"/>
    </source>
</evidence>
<dbReference type="GO" id="GO:0039654">
    <property type="term" value="P:fusion of virus membrane with host endosome membrane"/>
    <property type="evidence" value="ECO:0007669"/>
    <property type="project" value="UniProtKB-KW"/>
</dbReference>
<proteinExistence type="inferred from homology"/>
<keyword evidence="6" id="KW-1170">Fusion of virus membrane with host endosomal membrane</keyword>
<evidence type="ECO:0000256" key="16">
    <source>
        <dbReference type="ARBA" id="ARBA00023136"/>
    </source>
</evidence>
<evidence type="ECO:0000256" key="8">
    <source>
        <dbReference type="ARBA" id="ARBA00022595"/>
    </source>
</evidence>
<keyword evidence="17" id="KW-1015">Disulfide bond</keyword>
<evidence type="ECO:0000256" key="2">
    <source>
        <dbReference type="ARBA" id="ARBA00004482"/>
    </source>
</evidence>
<evidence type="ECO:0000256" key="14">
    <source>
        <dbReference type="ARBA" id="ARBA00022870"/>
    </source>
</evidence>
<keyword evidence="8" id="KW-1162">Viral penetration into host cytoplasm</keyword>
<dbReference type="Gene3D" id="2.60.98.50">
    <property type="match status" value="1"/>
</dbReference>
<evidence type="ECO:0000256" key="3">
    <source>
        <dbReference type="ARBA" id="ARBA00004563"/>
    </source>
</evidence>
<organismHost>
    <name type="scientific">Procyon lotor</name>
    <name type="common">Raccoon</name>
    <dbReference type="NCBI Taxonomy" id="9654"/>
</organismHost>
<name>A0A075M4U1_HTRV</name>
<dbReference type="InterPro" id="IPR010826">
    <property type="entry name" value="Phlebovirus_G1"/>
</dbReference>
<dbReference type="RefSeq" id="YP_010839715.1">
    <property type="nucleotide sequence ID" value="NC_078063.1"/>
</dbReference>
<evidence type="ECO:0000256" key="11">
    <source>
        <dbReference type="ARBA" id="ARBA00022804"/>
    </source>
</evidence>
<organismHost>
    <name type="scientific">Homo sapiens</name>
    <name type="common">Human</name>
    <dbReference type="NCBI Taxonomy" id="9606"/>
</organismHost>
<keyword evidence="10" id="KW-0732">Signal</keyword>
<evidence type="ECO:0000256" key="7">
    <source>
        <dbReference type="ARBA" id="ARBA00022581"/>
    </source>
</evidence>
<dbReference type="GO" id="GO:0044178">
    <property type="term" value="C:host cell Golgi membrane"/>
    <property type="evidence" value="ECO:0007669"/>
    <property type="project" value="UniProtKB-SubCell"/>
</dbReference>
<keyword evidence="11" id="KW-1161">Viral attachment to host cell</keyword>
<keyword evidence="5" id="KW-1168">Fusion of virus membrane with host membrane</keyword>
<dbReference type="GO" id="GO:0046718">
    <property type="term" value="P:symbiont entry into host cell"/>
    <property type="evidence" value="ECO:0007669"/>
    <property type="project" value="UniProtKB-KW"/>
</dbReference>
<evidence type="ECO:0000259" key="26">
    <source>
        <dbReference type="Pfam" id="PF19019"/>
    </source>
</evidence>
<dbReference type="GO" id="GO:0019062">
    <property type="term" value="P:virion attachment to host cell"/>
    <property type="evidence" value="ECO:0007669"/>
    <property type="project" value="UniProtKB-KW"/>
</dbReference>
<keyword evidence="20" id="KW-1160">Virus entry into host cell</keyword>
<feature type="transmembrane region" description="Helical" evidence="23">
    <location>
        <begin position="479"/>
        <end position="498"/>
    </location>
</feature>
<evidence type="ECO:0000313" key="28">
    <source>
        <dbReference type="Proteomes" id="UP000145049"/>
    </source>
</evidence>